<evidence type="ECO:0000259" key="8">
    <source>
        <dbReference type="SMART" id="SM00905"/>
    </source>
</evidence>
<evidence type="ECO:0000256" key="5">
    <source>
        <dbReference type="ARBA" id="ARBA00022909"/>
    </source>
</evidence>
<reference evidence="10" key="2">
    <citation type="submission" date="2015-01" db="EMBL/GenBank/DDBJ databases">
        <title>Evolutionary Origins and Diversification of the Mycorrhizal Mutualists.</title>
        <authorList>
            <consortium name="DOE Joint Genome Institute"/>
            <consortium name="Mycorrhizal Genomics Consortium"/>
            <person name="Kohler A."/>
            <person name="Kuo A."/>
            <person name="Nagy L.G."/>
            <person name="Floudas D."/>
            <person name="Copeland A."/>
            <person name="Barry K.W."/>
            <person name="Cichocki N."/>
            <person name="Veneault-Fourrey C."/>
            <person name="LaButti K."/>
            <person name="Lindquist E.A."/>
            <person name="Lipzen A."/>
            <person name="Lundell T."/>
            <person name="Morin E."/>
            <person name="Murat C."/>
            <person name="Riley R."/>
            <person name="Ohm R."/>
            <person name="Sun H."/>
            <person name="Tunlid A."/>
            <person name="Henrissat B."/>
            <person name="Grigoriev I.V."/>
            <person name="Hibbett D.S."/>
            <person name="Martin F."/>
        </authorList>
    </citation>
    <scope>NUCLEOTIDE SEQUENCE [LARGE SCALE GENOMIC DNA]</scope>
    <source>
        <strain evidence="10">Foug A</strain>
    </source>
</reference>
<dbReference type="HOGENOM" id="CLU_062068_2_0_1"/>
<dbReference type="PANTHER" id="PTHR42844:SF1">
    <property type="entry name" value="DIHYDRONEOPTERIN ALDOLASE 1-RELATED"/>
    <property type="match status" value="1"/>
</dbReference>
<evidence type="ECO:0000256" key="6">
    <source>
        <dbReference type="ARBA" id="ARBA00023239"/>
    </source>
</evidence>
<accession>A0A0C3E2F9</accession>
<dbReference type="EMBL" id="KN822044">
    <property type="protein sequence ID" value="KIM62246.1"/>
    <property type="molecule type" value="Genomic_DNA"/>
</dbReference>
<dbReference type="AlphaFoldDB" id="A0A0C3E2F9"/>
<dbReference type="InParanoid" id="A0A0C3E2F9"/>
<dbReference type="GO" id="GO:0005737">
    <property type="term" value="C:cytoplasm"/>
    <property type="evidence" value="ECO:0007669"/>
    <property type="project" value="TreeGrafter"/>
</dbReference>
<comment type="similarity">
    <text evidence="3">Belongs to the DHNA family.</text>
</comment>
<protein>
    <recommendedName>
        <fullName evidence="4">dihydroneopterin aldolase</fullName>
        <ecNumber evidence="4">4.1.2.25</ecNumber>
    </recommendedName>
    <alternativeName>
        <fullName evidence="7">7,8-dihydroneopterin aldolase</fullName>
    </alternativeName>
</protein>
<evidence type="ECO:0000313" key="10">
    <source>
        <dbReference type="Proteomes" id="UP000053989"/>
    </source>
</evidence>
<organism evidence="9 10">
    <name type="scientific">Scleroderma citrinum Foug A</name>
    <dbReference type="NCBI Taxonomy" id="1036808"/>
    <lineage>
        <taxon>Eukaryota</taxon>
        <taxon>Fungi</taxon>
        <taxon>Dikarya</taxon>
        <taxon>Basidiomycota</taxon>
        <taxon>Agaricomycotina</taxon>
        <taxon>Agaricomycetes</taxon>
        <taxon>Agaricomycetidae</taxon>
        <taxon>Boletales</taxon>
        <taxon>Sclerodermatineae</taxon>
        <taxon>Sclerodermataceae</taxon>
        <taxon>Scleroderma</taxon>
    </lineage>
</organism>
<dbReference type="SUPFAM" id="SSF55620">
    <property type="entry name" value="Tetrahydrobiopterin biosynthesis enzymes-like"/>
    <property type="match status" value="2"/>
</dbReference>
<evidence type="ECO:0000256" key="7">
    <source>
        <dbReference type="ARBA" id="ARBA00032903"/>
    </source>
</evidence>
<dbReference type="Gene3D" id="3.30.1130.10">
    <property type="match status" value="2"/>
</dbReference>
<dbReference type="PANTHER" id="PTHR42844">
    <property type="entry name" value="DIHYDRONEOPTERIN ALDOLASE 1-RELATED"/>
    <property type="match status" value="1"/>
</dbReference>
<dbReference type="Proteomes" id="UP000053989">
    <property type="component" value="Unassembled WGS sequence"/>
</dbReference>
<feature type="domain" description="Dihydroneopterin aldolase/epimerase" evidence="8">
    <location>
        <begin position="155"/>
        <end position="269"/>
    </location>
</feature>
<keyword evidence="5" id="KW-0289">Folate biosynthesis</keyword>
<sequence>MATTDTVFVDSIQLTAAVSTDCWGRPKPQQVLASVYLHLKPSFLDACGTSDDVTDSVHYGHLTKAVSALIDEKARSGVHYVDVHALIADVTRAAFELAGESVDAVRVVVDLPKQILLASGFSVEVTMPKMGESDPSEADNAGETASGVVAPTTIVRVKDLVLPVLIGVNPPERLARQRVITNIMFSERPPYVGSALPESRPREIDYPEIVQRLYELINDSSYLTLEKLVLELCRACLRATPSLVDTVTVRCEKPSAIAFAHASGVEMTRRREAGP</sequence>
<proteinExistence type="inferred from homology"/>
<dbReference type="InterPro" id="IPR043133">
    <property type="entry name" value="GTP-CH-I_C/QueF"/>
</dbReference>
<evidence type="ECO:0000256" key="3">
    <source>
        <dbReference type="ARBA" id="ARBA00005708"/>
    </source>
</evidence>
<dbReference type="OrthoDB" id="5425486at2759"/>
<dbReference type="InterPro" id="IPR006157">
    <property type="entry name" value="FolB_dom"/>
</dbReference>
<feature type="domain" description="Dihydroneopterin aldolase/epimerase" evidence="8">
    <location>
        <begin position="7"/>
        <end position="127"/>
    </location>
</feature>
<dbReference type="EC" id="4.1.2.25" evidence="4"/>
<keyword evidence="10" id="KW-1185">Reference proteome</keyword>
<evidence type="ECO:0000256" key="2">
    <source>
        <dbReference type="ARBA" id="ARBA00005013"/>
    </source>
</evidence>
<dbReference type="SMART" id="SM00905">
    <property type="entry name" value="FolB"/>
    <property type="match status" value="2"/>
</dbReference>
<reference evidence="9 10" key="1">
    <citation type="submission" date="2014-04" db="EMBL/GenBank/DDBJ databases">
        <authorList>
            <consortium name="DOE Joint Genome Institute"/>
            <person name="Kuo A."/>
            <person name="Kohler A."/>
            <person name="Nagy L.G."/>
            <person name="Floudas D."/>
            <person name="Copeland A."/>
            <person name="Barry K.W."/>
            <person name="Cichocki N."/>
            <person name="Veneault-Fourrey C."/>
            <person name="LaButti K."/>
            <person name="Lindquist E.A."/>
            <person name="Lipzen A."/>
            <person name="Lundell T."/>
            <person name="Morin E."/>
            <person name="Murat C."/>
            <person name="Sun H."/>
            <person name="Tunlid A."/>
            <person name="Henrissat B."/>
            <person name="Grigoriev I.V."/>
            <person name="Hibbett D.S."/>
            <person name="Martin F."/>
            <person name="Nordberg H.P."/>
            <person name="Cantor M.N."/>
            <person name="Hua S.X."/>
        </authorList>
    </citation>
    <scope>NUCLEOTIDE SEQUENCE [LARGE SCALE GENOMIC DNA]</scope>
    <source>
        <strain evidence="9 10">Foug A</strain>
    </source>
</reference>
<gene>
    <name evidence="9" type="ORF">SCLCIDRAFT_1215316</name>
</gene>
<dbReference type="Pfam" id="PF02152">
    <property type="entry name" value="FolB"/>
    <property type="match status" value="1"/>
</dbReference>
<name>A0A0C3E2F9_9AGAM</name>
<dbReference type="InterPro" id="IPR006156">
    <property type="entry name" value="Dihydroneopterin_aldolase"/>
</dbReference>
<comment type="catalytic activity">
    <reaction evidence="1">
        <text>7,8-dihydroneopterin = 6-hydroxymethyl-7,8-dihydropterin + glycolaldehyde</text>
        <dbReference type="Rhea" id="RHEA:10540"/>
        <dbReference type="ChEBI" id="CHEBI:17001"/>
        <dbReference type="ChEBI" id="CHEBI:17071"/>
        <dbReference type="ChEBI" id="CHEBI:44841"/>
        <dbReference type="EC" id="4.1.2.25"/>
    </reaction>
</comment>
<evidence type="ECO:0000256" key="1">
    <source>
        <dbReference type="ARBA" id="ARBA00001353"/>
    </source>
</evidence>
<dbReference type="GO" id="GO:0004150">
    <property type="term" value="F:dihydroneopterin aldolase activity"/>
    <property type="evidence" value="ECO:0007669"/>
    <property type="project" value="UniProtKB-EC"/>
</dbReference>
<dbReference type="STRING" id="1036808.A0A0C3E2F9"/>
<evidence type="ECO:0000256" key="4">
    <source>
        <dbReference type="ARBA" id="ARBA00013043"/>
    </source>
</evidence>
<evidence type="ECO:0000313" key="9">
    <source>
        <dbReference type="EMBL" id="KIM62246.1"/>
    </source>
</evidence>
<dbReference type="GO" id="GO:0046656">
    <property type="term" value="P:folic acid biosynthetic process"/>
    <property type="evidence" value="ECO:0007669"/>
    <property type="project" value="UniProtKB-KW"/>
</dbReference>
<keyword evidence="6" id="KW-0456">Lyase</keyword>
<comment type="pathway">
    <text evidence="2">Cofactor biosynthesis; tetrahydrofolate biosynthesis; 2-amino-4-hydroxy-6-hydroxymethyl-7,8-dihydropteridine diphosphate from 7,8-dihydroneopterin triphosphate: step 3/4.</text>
</comment>